<comment type="caution">
    <text evidence="1">The sequence shown here is derived from an EMBL/GenBank/DDBJ whole genome shotgun (WGS) entry which is preliminary data.</text>
</comment>
<dbReference type="Proteomes" id="UP001589867">
    <property type="component" value="Unassembled WGS sequence"/>
</dbReference>
<reference evidence="1 2" key="1">
    <citation type="submission" date="2024-09" db="EMBL/GenBank/DDBJ databases">
        <authorList>
            <person name="Sun Q."/>
            <person name="Mori K."/>
        </authorList>
    </citation>
    <scope>NUCLEOTIDE SEQUENCE [LARGE SCALE GENOMIC DNA]</scope>
    <source>
        <strain evidence="1 2">TBRC 3947</strain>
    </source>
</reference>
<evidence type="ECO:0000313" key="2">
    <source>
        <dbReference type="Proteomes" id="UP001589867"/>
    </source>
</evidence>
<gene>
    <name evidence="1" type="ORF">ACFFIA_04840</name>
</gene>
<keyword evidence="2" id="KW-1185">Reference proteome</keyword>
<dbReference type="RefSeq" id="WP_377245969.1">
    <property type="nucleotide sequence ID" value="NZ_JBHLUH010000005.1"/>
</dbReference>
<protein>
    <submittedName>
        <fullName evidence="1">Uncharacterized protein</fullName>
    </submittedName>
</protein>
<proteinExistence type="predicted"/>
<evidence type="ECO:0000313" key="1">
    <source>
        <dbReference type="EMBL" id="MFC0526979.1"/>
    </source>
</evidence>
<accession>A0ABV6LXJ6</accession>
<name>A0ABV6LXJ6_9ACTN</name>
<organism evidence="1 2">
    <name type="scientific">Phytohabitans kaempferiae</name>
    <dbReference type="NCBI Taxonomy" id="1620943"/>
    <lineage>
        <taxon>Bacteria</taxon>
        <taxon>Bacillati</taxon>
        <taxon>Actinomycetota</taxon>
        <taxon>Actinomycetes</taxon>
        <taxon>Micromonosporales</taxon>
        <taxon>Micromonosporaceae</taxon>
    </lineage>
</organism>
<dbReference type="EMBL" id="JBHLUH010000005">
    <property type="protein sequence ID" value="MFC0526979.1"/>
    <property type="molecule type" value="Genomic_DNA"/>
</dbReference>
<sequence length="50" mass="5975">MWRKGSILPYEVLGLALTDPREAEEFTDEDVLFIRRTPRELRRRSRIAKS</sequence>